<dbReference type="InterPro" id="IPR037522">
    <property type="entry name" value="HD_GYP_dom"/>
</dbReference>
<dbReference type="SUPFAM" id="SSF109604">
    <property type="entry name" value="HD-domain/PDEase-like"/>
    <property type="match status" value="1"/>
</dbReference>
<feature type="region of interest" description="Disordered" evidence="1">
    <location>
        <begin position="76"/>
        <end position="113"/>
    </location>
</feature>
<proteinExistence type="predicted"/>
<evidence type="ECO:0000256" key="1">
    <source>
        <dbReference type="SAM" id="MobiDB-lite"/>
    </source>
</evidence>
<dbReference type="Pfam" id="PF11871">
    <property type="entry name" value="DUF3391"/>
    <property type="match status" value="1"/>
</dbReference>
<dbReference type="InterPro" id="IPR021812">
    <property type="entry name" value="DUF3391"/>
</dbReference>
<reference evidence="3" key="1">
    <citation type="submission" date="2022-02" db="EMBL/GenBank/DDBJ databases">
        <title>Vibrio sp. nov., a new bacterium isolated from Bohai sea, China.</title>
        <authorList>
            <person name="Yuan Y."/>
        </authorList>
    </citation>
    <scope>NUCLEOTIDE SEQUENCE</scope>
    <source>
        <strain evidence="3">DBSS07</strain>
    </source>
</reference>
<feature type="domain" description="HD-GYP" evidence="2">
    <location>
        <begin position="153"/>
        <end position="349"/>
    </location>
</feature>
<dbReference type="CDD" id="cd00077">
    <property type="entry name" value="HDc"/>
    <property type="match status" value="1"/>
</dbReference>
<dbReference type="PROSITE" id="PS51832">
    <property type="entry name" value="HD_GYP"/>
    <property type="match status" value="1"/>
</dbReference>
<name>A0A9X3CEM9_9VIBR</name>
<dbReference type="PANTHER" id="PTHR43155:SF2">
    <property type="entry name" value="CYCLIC DI-GMP PHOSPHODIESTERASE PA4108"/>
    <property type="match status" value="1"/>
</dbReference>
<keyword evidence="4" id="KW-1185">Reference proteome</keyword>
<evidence type="ECO:0000313" key="4">
    <source>
        <dbReference type="Proteomes" id="UP001155586"/>
    </source>
</evidence>
<feature type="compositionally biased region" description="Polar residues" evidence="1">
    <location>
        <begin position="88"/>
        <end position="98"/>
    </location>
</feature>
<gene>
    <name evidence="3" type="ORF">MD483_10790</name>
</gene>
<accession>A0A9X3CEM9</accession>
<protein>
    <submittedName>
        <fullName evidence="3">HD-GYP domain-containing protein</fullName>
    </submittedName>
</protein>
<dbReference type="SMART" id="SM00471">
    <property type="entry name" value="HDc"/>
    <property type="match status" value="1"/>
</dbReference>
<dbReference type="AlphaFoldDB" id="A0A9X3CEM9"/>
<organism evidence="3 4">
    <name type="scientific">Vibrio paucivorans</name>
    <dbReference type="NCBI Taxonomy" id="2829489"/>
    <lineage>
        <taxon>Bacteria</taxon>
        <taxon>Pseudomonadati</taxon>
        <taxon>Pseudomonadota</taxon>
        <taxon>Gammaproteobacteria</taxon>
        <taxon>Vibrionales</taxon>
        <taxon>Vibrionaceae</taxon>
        <taxon>Vibrio</taxon>
    </lineage>
</organism>
<dbReference type="GO" id="GO:0008081">
    <property type="term" value="F:phosphoric diester hydrolase activity"/>
    <property type="evidence" value="ECO:0007669"/>
    <property type="project" value="UniProtKB-ARBA"/>
</dbReference>
<dbReference type="PANTHER" id="PTHR43155">
    <property type="entry name" value="CYCLIC DI-GMP PHOSPHODIESTERASE PA4108-RELATED"/>
    <property type="match status" value="1"/>
</dbReference>
<dbReference type="EMBL" id="JAKRRX010000052">
    <property type="protein sequence ID" value="MCW8334306.1"/>
    <property type="molecule type" value="Genomic_DNA"/>
</dbReference>
<comment type="caution">
    <text evidence="3">The sequence shown here is derived from an EMBL/GenBank/DDBJ whole genome shotgun (WGS) entry which is preliminary data.</text>
</comment>
<evidence type="ECO:0000259" key="2">
    <source>
        <dbReference type="PROSITE" id="PS51832"/>
    </source>
</evidence>
<dbReference type="InterPro" id="IPR003607">
    <property type="entry name" value="HD/PDEase_dom"/>
</dbReference>
<evidence type="ECO:0000313" key="3">
    <source>
        <dbReference type="EMBL" id="MCW8334306.1"/>
    </source>
</evidence>
<dbReference type="Pfam" id="PF13487">
    <property type="entry name" value="HD_5"/>
    <property type="match status" value="1"/>
</dbReference>
<dbReference type="Proteomes" id="UP001155586">
    <property type="component" value="Unassembled WGS sequence"/>
</dbReference>
<sequence>MQFNVEDSIKLSIHNLEIGMFVTGIEDNKRVNLANAGRVSNQKAVNQLIDNGVKFAWVDVSLSAAGCKFVPVAEEESEQSEQEHGITAGSSSVPSSTDVVRKPKSYSRDNHQKKAKKLITEARSLAQKLMNMTFSGKVIEVDIIEDWADDMIESVLIDPDALQCVSALRKKDAYLLEHSVNVACLLVTFGRFLGMEKETLKQMAIGGIIHDVGKIKVDDKVLHKPGKLTPEEFEHMKLHQVYAEAIIENVNGLSQVSRDVCLTHHEKLDGNGYPLGLTAEQMPVHGRMSGIVDIYDALTADRCYKKGMNSAEAFKIILSLTPFHLDKDLVYKFINCIGVYPVGSLVELNDGRVGIVWSSNEKESLKPEVKCFYSNKFKRFTDVAFVNLKSGGAKIAKAISPNSLSFDPAPFYEV</sequence>
<dbReference type="Gene3D" id="1.10.3210.10">
    <property type="entry name" value="Hypothetical protein af1432"/>
    <property type="match status" value="1"/>
</dbReference>
<dbReference type="RefSeq" id="WP_265687680.1">
    <property type="nucleotide sequence ID" value="NZ_JAKRRX010000052.1"/>
</dbReference>